<dbReference type="RefSeq" id="XP_007318406.1">
    <property type="nucleotide sequence ID" value="XM_007318344.1"/>
</dbReference>
<dbReference type="EMBL" id="GL945434">
    <property type="protein sequence ID" value="EGO24387.1"/>
    <property type="molecule type" value="Genomic_DNA"/>
</dbReference>
<dbReference type="Proteomes" id="UP000008064">
    <property type="component" value="Unassembled WGS sequence"/>
</dbReference>
<dbReference type="AlphaFoldDB" id="F8NWN4"/>
<sequence>MAGNVSNTIPKAVNVSKSCKLDSCSAVSPPEDGDGSFACRCDRRYTYGAGKWNGRHFKIETKSVST</sequence>
<dbReference type="HOGENOM" id="CLU_2832756_0_0_1"/>
<organism>
    <name type="scientific">Serpula lacrymans var. lacrymans (strain S7.9)</name>
    <name type="common">Dry rot fungus</name>
    <dbReference type="NCBI Taxonomy" id="578457"/>
    <lineage>
        <taxon>Eukaryota</taxon>
        <taxon>Fungi</taxon>
        <taxon>Dikarya</taxon>
        <taxon>Basidiomycota</taxon>
        <taxon>Agaricomycotina</taxon>
        <taxon>Agaricomycetes</taxon>
        <taxon>Agaricomycetidae</taxon>
        <taxon>Boletales</taxon>
        <taxon>Coniophorineae</taxon>
        <taxon>Serpulaceae</taxon>
        <taxon>Serpula</taxon>
    </lineage>
</organism>
<name>F8NWN4_SERL9</name>
<protein>
    <submittedName>
        <fullName evidence="1">Uncharacterized protein</fullName>
    </submittedName>
</protein>
<proteinExistence type="predicted"/>
<dbReference type="GeneID" id="18811396"/>
<gene>
    <name evidence="1" type="ORF">SERLADRAFT_389506</name>
</gene>
<dbReference type="KEGG" id="sla:SERLADRAFT_389506"/>
<accession>F8NWN4</accession>
<evidence type="ECO:0000313" key="1">
    <source>
        <dbReference type="EMBL" id="EGO24387.1"/>
    </source>
</evidence>
<reference evidence="1" key="1">
    <citation type="submission" date="2011-04" db="EMBL/GenBank/DDBJ databases">
        <title>Evolution of plant cell wall degrading machinery underlies the functional diversity of forest fungi.</title>
        <authorList>
            <consortium name="US DOE Joint Genome Institute (JGI-PGF)"/>
            <person name="Eastwood D.C."/>
            <person name="Floudas D."/>
            <person name="Binder M."/>
            <person name="Majcherczyk A."/>
            <person name="Schneider P."/>
            <person name="Aerts A."/>
            <person name="Asiegbu F.O."/>
            <person name="Baker S.E."/>
            <person name="Barry K."/>
            <person name="Bendiksby M."/>
            <person name="Blumentritt M."/>
            <person name="Coutinho P.M."/>
            <person name="Cullen D."/>
            <person name="Cullen D."/>
            <person name="Gathman A."/>
            <person name="Goodell B."/>
            <person name="Henrissat B."/>
            <person name="Ihrmark K."/>
            <person name="Kauserud H."/>
            <person name="Kohler A."/>
            <person name="LaButti K."/>
            <person name="Lapidus A."/>
            <person name="Lavin J.L."/>
            <person name="Lee Y.-H."/>
            <person name="Lindquist E."/>
            <person name="Lilly W."/>
            <person name="Lucas S."/>
            <person name="Morin E."/>
            <person name="Murat C."/>
            <person name="Oguiza J.A."/>
            <person name="Park J."/>
            <person name="Pisabarro A.G."/>
            <person name="Riley R."/>
            <person name="Rosling A."/>
            <person name="Salamov A."/>
            <person name="Schmidt O."/>
            <person name="Schmutz J."/>
            <person name="Skrede I."/>
            <person name="Stenlid J."/>
            <person name="Wiebenga A."/>
            <person name="Xie X."/>
            <person name="Kues U."/>
            <person name="Hibbett D.S."/>
            <person name="Hoffmeister D."/>
            <person name="Hogberg N."/>
            <person name="Martin F."/>
            <person name="Grigoriev I.V."/>
            <person name="Watkinson S.C."/>
        </authorList>
    </citation>
    <scope>NUCLEOTIDE SEQUENCE</scope>
    <source>
        <strain evidence="1">S7.9</strain>
    </source>
</reference>